<dbReference type="EMBL" id="JBHSFZ010000025">
    <property type="protein sequence ID" value="MFC4595008.1"/>
    <property type="molecule type" value="Genomic_DNA"/>
</dbReference>
<proteinExistence type="predicted"/>
<dbReference type="GO" id="GO:0016787">
    <property type="term" value="F:hydrolase activity"/>
    <property type="evidence" value="ECO:0007669"/>
    <property type="project" value="UniProtKB-KW"/>
</dbReference>
<evidence type="ECO:0000313" key="2">
    <source>
        <dbReference type="EMBL" id="MFC4595008.1"/>
    </source>
</evidence>
<keyword evidence="3" id="KW-1185">Reference proteome</keyword>
<feature type="chain" id="PRO_5046163530" evidence="1">
    <location>
        <begin position="28"/>
        <end position="956"/>
    </location>
</feature>
<accession>A0ABV9EZQ0</accession>
<dbReference type="SUPFAM" id="SSF49785">
    <property type="entry name" value="Galactose-binding domain-like"/>
    <property type="match status" value="1"/>
</dbReference>
<dbReference type="RefSeq" id="WP_082919788.1">
    <property type="nucleotide sequence ID" value="NZ_JBHSFZ010000025.1"/>
</dbReference>
<gene>
    <name evidence="2" type="ORF">ACFO3E_12495</name>
</gene>
<evidence type="ECO:0000256" key="1">
    <source>
        <dbReference type="SAM" id="SignalP"/>
    </source>
</evidence>
<name>A0ABV9EZQ0_9SPHN</name>
<protein>
    <submittedName>
        <fullName evidence="2">Glycosyl hydrolase</fullName>
    </submittedName>
</protein>
<comment type="caution">
    <text evidence="2">The sequence shown here is derived from an EMBL/GenBank/DDBJ whole genome shotgun (WGS) entry which is preliminary data.</text>
</comment>
<dbReference type="PANTHER" id="PTHR36848:SF2">
    <property type="entry name" value="SECRETED PROTEIN"/>
    <property type="match status" value="1"/>
</dbReference>
<dbReference type="InterPro" id="IPR008979">
    <property type="entry name" value="Galactose-bd-like_sf"/>
</dbReference>
<keyword evidence="1" id="KW-0732">Signal</keyword>
<dbReference type="NCBIfam" id="NF045579">
    <property type="entry name" value="rhamnoside_JR"/>
    <property type="match status" value="1"/>
</dbReference>
<feature type="signal peptide" evidence="1">
    <location>
        <begin position="1"/>
        <end position="27"/>
    </location>
</feature>
<sequence length="956" mass="103727">MTTKRMMKCCLLAATALLALADTPALAGPLEEGFRVPPIEARPRFRWWWPGDAVTDEELRREVKLMADTGFAGAEIQSFSPNFITLTPDEKERVNQYAEPSFFAHVRTAGEAAKSAGLTLDYTLGSSWPSGGGFAIPPELAFTELTMARSEVKGGQVGPIKLTIPKRTRRLGALNFLDARVKDPKVADWGKRLDARARTVAVVAVKGGAPMLNPAAAGAMGMTLTPWRDVITPGTLDPSSSIVLTDKLRDDGTLDWTPPPGDWQLFLFRQYASDVGVLGAAGQGPQLILDHMNPKAFAAHVARVGDPLGNNPPGLRSTFVDSLELMQDIQWGPELLKEFKKRRGYDLTPYLPFVLQPGWMQAWNEHWSPPYFDSSSGDFAERVRTDYRRTVSDMMIEGFIQPFVAWNHSHGLKAKFQAHGGPFDVIRGYGLADIPETEDLPGEGDPLFTRLARSAAHLYGKPIVSAESLAWANRPFDVTPDEMRRRVDALIVGGVNSMILHGYNYRFHAEDWPGWHAFQPSPFAAGFSSMLNETNPVWSAMKPLGTYIGRLQSVMQAGQAVVPVAYFYGRYGYYEGIEDQGAGRLAAEKAFLAAGYDYDRINPDSIAHARVEGRQLIAQGGQRYPVLVLPPIDGIRADTAEAIAGFAKAGLPVFFIDHAPTRDEGLAQARSRDARVKKAVAAAMKAGAKVVPAAAIPDSLRTASIPANLHFSGDATGLVFVQRRIDGRTVTFVHNRGEAARAVTMTLPGVGGITRWDAMDGSMTPVSAKAVQQQTAVPLMLAAGESALLVLDPKTQAATIPSPVPVGSVTLPADGWQLRVEGHAERNPYAHDFGSVTLKDWLQVPELTQFAGTGTYRRSITVDAGWLTKGTKLVLDLGQVRDIATVTINGLSLPTMFSAPFRVDVTGLLRAGKNDLSVAVANVPQNGVINPKNPAYKKFKPVPAGWTGPVRLEASR</sequence>
<reference evidence="3" key="1">
    <citation type="journal article" date="2019" name="Int. J. Syst. Evol. Microbiol.">
        <title>The Global Catalogue of Microorganisms (GCM) 10K type strain sequencing project: providing services to taxonomists for standard genome sequencing and annotation.</title>
        <authorList>
            <consortium name="The Broad Institute Genomics Platform"/>
            <consortium name="The Broad Institute Genome Sequencing Center for Infectious Disease"/>
            <person name="Wu L."/>
            <person name="Ma J."/>
        </authorList>
    </citation>
    <scope>NUCLEOTIDE SEQUENCE [LARGE SCALE GENOMIC DNA]</scope>
    <source>
        <strain evidence="3">NBRC 103632</strain>
    </source>
</reference>
<evidence type="ECO:0000313" key="3">
    <source>
        <dbReference type="Proteomes" id="UP001595957"/>
    </source>
</evidence>
<dbReference type="Proteomes" id="UP001595957">
    <property type="component" value="Unassembled WGS sequence"/>
</dbReference>
<dbReference type="PANTHER" id="PTHR36848">
    <property type="entry name" value="DNA-BINDING PROTEIN (PUTATIVE SECRETED PROTEIN)-RELATED"/>
    <property type="match status" value="1"/>
</dbReference>
<dbReference type="Gene3D" id="2.60.120.260">
    <property type="entry name" value="Galactose-binding domain-like"/>
    <property type="match status" value="1"/>
</dbReference>
<dbReference type="Pfam" id="PF17132">
    <property type="entry name" value="Glyco_hydro_106"/>
    <property type="match status" value="2"/>
</dbReference>
<dbReference type="InterPro" id="IPR053161">
    <property type="entry name" value="Ulvan_degrading_GH"/>
</dbReference>
<keyword evidence="2" id="KW-0378">Hydrolase</keyword>
<organism evidence="2 3">
    <name type="scientific">Sphingobium tyrosinilyticum</name>
    <dbReference type="NCBI Taxonomy" id="2715436"/>
    <lineage>
        <taxon>Bacteria</taxon>
        <taxon>Pseudomonadati</taxon>
        <taxon>Pseudomonadota</taxon>
        <taxon>Alphaproteobacteria</taxon>
        <taxon>Sphingomonadales</taxon>
        <taxon>Sphingomonadaceae</taxon>
        <taxon>Sphingobium</taxon>
    </lineage>
</organism>